<evidence type="ECO:0000256" key="3">
    <source>
        <dbReference type="ARBA" id="ARBA00022679"/>
    </source>
</evidence>
<dbReference type="PANTHER" id="PTHR20961:SF38">
    <property type="entry name" value="PROTEIN O-LINKED-MANNOSE BETA-1,4-N-ACETYLGLUCOSAMINYLTRANSFERASE 2"/>
    <property type="match status" value="1"/>
</dbReference>
<keyword evidence="2" id="KW-0328">Glycosyltransferase</keyword>
<accession>A0A6N8DR97</accession>
<dbReference type="Proteomes" id="UP000439113">
    <property type="component" value="Unassembled WGS sequence"/>
</dbReference>
<organism evidence="9 10">
    <name type="scientific">Rhodoblastus acidophilus</name>
    <name type="common">Rhodopseudomonas acidophila</name>
    <dbReference type="NCBI Taxonomy" id="1074"/>
    <lineage>
        <taxon>Bacteria</taxon>
        <taxon>Pseudomonadati</taxon>
        <taxon>Pseudomonadota</taxon>
        <taxon>Alphaproteobacteria</taxon>
        <taxon>Hyphomicrobiales</taxon>
        <taxon>Rhodoblastaceae</taxon>
        <taxon>Rhodoblastus</taxon>
    </lineage>
</organism>
<dbReference type="InterPro" id="IPR049625">
    <property type="entry name" value="Glyco_transf_61_cat"/>
</dbReference>
<keyword evidence="4" id="KW-0812">Transmembrane</keyword>
<feature type="domain" description="Glycosyltransferase 61 catalytic" evidence="8">
    <location>
        <begin position="152"/>
        <end position="321"/>
    </location>
</feature>
<evidence type="ECO:0000256" key="4">
    <source>
        <dbReference type="ARBA" id="ARBA00022692"/>
    </source>
</evidence>
<keyword evidence="7" id="KW-0325">Glycoprotein</keyword>
<sequence length="387" mass="43037">MFIANRVHWRGIRQLESLKTAVAAVRAGWGPCRVSLHPGADVDLKRARIASGPTEAAHKLACALAGAKYWAAEIDLVVVRNAVFLPLSSTLVFPNNGICDELEYSTKAAASGIWLRGGEPRQVNRWQAKQMENAEFQSGVHLLIHPKWHHIYTHWFTEAMVALYDPRIDRDVVDYVCVPGGPKYELDSLALAGEDASKLKVLREPAYRLEIAVFPTHLLARTMVHPAAAPALRLFADKALKHVAPMPKKYIYLSREDAKARSMRNEGALASALCDLGFTKLIATDLSFQEQVQAFSSASALVSPHGSGLTNMLFAPKNAHILELRPRYAGDRGELWDRSYHILADLLGLPYSLLVFENEKGEEGWDVDVDFAVNKVKEFMSRVDEKT</sequence>
<protein>
    <submittedName>
        <fullName evidence="9">DUF563 domain-containing protein</fullName>
    </submittedName>
</protein>
<evidence type="ECO:0000256" key="2">
    <source>
        <dbReference type="ARBA" id="ARBA00022676"/>
    </source>
</evidence>
<gene>
    <name evidence="9" type="ORF">GJ654_19345</name>
</gene>
<evidence type="ECO:0000313" key="9">
    <source>
        <dbReference type="EMBL" id="MTV33142.1"/>
    </source>
</evidence>
<dbReference type="PANTHER" id="PTHR20961">
    <property type="entry name" value="GLYCOSYLTRANSFERASE"/>
    <property type="match status" value="1"/>
</dbReference>
<evidence type="ECO:0000313" key="10">
    <source>
        <dbReference type="Proteomes" id="UP000439113"/>
    </source>
</evidence>
<keyword evidence="5" id="KW-1133">Transmembrane helix</keyword>
<comment type="subcellular location">
    <subcellularLocation>
        <location evidence="1">Membrane</location>
        <topology evidence="1">Single-pass membrane protein</topology>
    </subcellularLocation>
</comment>
<dbReference type="GO" id="GO:0016757">
    <property type="term" value="F:glycosyltransferase activity"/>
    <property type="evidence" value="ECO:0007669"/>
    <property type="project" value="UniProtKB-KW"/>
</dbReference>
<evidence type="ECO:0000256" key="7">
    <source>
        <dbReference type="ARBA" id="ARBA00023180"/>
    </source>
</evidence>
<dbReference type="OrthoDB" id="288504at2"/>
<keyword evidence="6" id="KW-0472">Membrane</keyword>
<dbReference type="GO" id="GO:0016020">
    <property type="term" value="C:membrane"/>
    <property type="evidence" value="ECO:0007669"/>
    <property type="project" value="UniProtKB-SubCell"/>
</dbReference>
<evidence type="ECO:0000259" key="8">
    <source>
        <dbReference type="Pfam" id="PF04577"/>
    </source>
</evidence>
<evidence type="ECO:0000256" key="6">
    <source>
        <dbReference type="ARBA" id="ARBA00023136"/>
    </source>
</evidence>
<evidence type="ECO:0000256" key="1">
    <source>
        <dbReference type="ARBA" id="ARBA00004167"/>
    </source>
</evidence>
<comment type="caution">
    <text evidence="9">The sequence shown here is derived from an EMBL/GenBank/DDBJ whole genome shotgun (WGS) entry which is preliminary data.</text>
</comment>
<dbReference type="RefSeq" id="WP_155447823.1">
    <property type="nucleotide sequence ID" value="NZ_JAOQNR010000025.1"/>
</dbReference>
<dbReference type="AlphaFoldDB" id="A0A6N8DR97"/>
<dbReference type="Pfam" id="PF04577">
    <property type="entry name" value="Glyco_transf_61"/>
    <property type="match status" value="1"/>
</dbReference>
<evidence type="ECO:0000256" key="5">
    <source>
        <dbReference type="ARBA" id="ARBA00022989"/>
    </source>
</evidence>
<dbReference type="EMBL" id="WNKS01000027">
    <property type="protein sequence ID" value="MTV33142.1"/>
    <property type="molecule type" value="Genomic_DNA"/>
</dbReference>
<proteinExistence type="predicted"/>
<keyword evidence="3" id="KW-0808">Transferase</keyword>
<name>A0A6N8DR97_RHOAC</name>
<reference evidence="9 10" key="1">
    <citation type="submission" date="2019-11" db="EMBL/GenBank/DDBJ databases">
        <title>Whole-genome sequence of a Rhodoblastus acidophilus DSM 142.</title>
        <authorList>
            <person name="Kyndt J.A."/>
            <person name="Meyer T.E."/>
        </authorList>
    </citation>
    <scope>NUCLEOTIDE SEQUENCE [LARGE SCALE GENOMIC DNA]</scope>
    <source>
        <strain evidence="9 10">DSM 142</strain>
    </source>
</reference>
<dbReference type="InterPro" id="IPR007657">
    <property type="entry name" value="Glycosyltransferase_61"/>
</dbReference>